<gene>
    <name evidence="1" type="ORF">EYF80_001899</name>
</gene>
<dbReference type="AlphaFoldDB" id="A0A4Z2JCA0"/>
<dbReference type="Proteomes" id="UP000314294">
    <property type="component" value="Unassembled WGS sequence"/>
</dbReference>
<proteinExistence type="predicted"/>
<evidence type="ECO:0000313" key="2">
    <source>
        <dbReference type="Proteomes" id="UP000314294"/>
    </source>
</evidence>
<protein>
    <submittedName>
        <fullName evidence="1">Uncharacterized protein</fullName>
    </submittedName>
</protein>
<sequence>MWNTGASENSVTRITVCDCGHMAPLHLHQPNACDGASSEAPQTSAFLAAQQETRSLNSRPDLGFSLALRPEHCGALSLRPAEQHVNVNAVVRCDGPGGEERKFVLSYVEIKGCLAPRDATKWRGC</sequence>
<keyword evidence="2" id="KW-1185">Reference proteome</keyword>
<dbReference type="EMBL" id="SRLO01000008">
    <property type="protein sequence ID" value="TNN87935.1"/>
    <property type="molecule type" value="Genomic_DNA"/>
</dbReference>
<accession>A0A4Z2JCA0</accession>
<name>A0A4Z2JCA0_9TELE</name>
<organism evidence="1 2">
    <name type="scientific">Liparis tanakae</name>
    <name type="common">Tanaka's snailfish</name>
    <dbReference type="NCBI Taxonomy" id="230148"/>
    <lineage>
        <taxon>Eukaryota</taxon>
        <taxon>Metazoa</taxon>
        <taxon>Chordata</taxon>
        <taxon>Craniata</taxon>
        <taxon>Vertebrata</taxon>
        <taxon>Euteleostomi</taxon>
        <taxon>Actinopterygii</taxon>
        <taxon>Neopterygii</taxon>
        <taxon>Teleostei</taxon>
        <taxon>Neoteleostei</taxon>
        <taxon>Acanthomorphata</taxon>
        <taxon>Eupercaria</taxon>
        <taxon>Perciformes</taxon>
        <taxon>Cottioidei</taxon>
        <taxon>Cottales</taxon>
        <taxon>Liparidae</taxon>
        <taxon>Liparis</taxon>
    </lineage>
</organism>
<evidence type="ECO:0000313" key="1">
    <source>
        <dbReference type="EMBL" id="TNN87935.1"/>
    </source>
</evidence>
<comment type="caution">
    <text evidence="1">The sequence shown here is derived from an EMBL/GenBank/DDBJ whole genome shotgun (WGS) entry which is preliminary data.</text>
</comment>
<reference evidence="1 2" key="1">
    <citation type="submission" date="2019-03" db="EMBL/GenBank/DDBJ databases">
        <title>First draft genome of Liparis tanakae, snailfish: a comprehensive survey of snailfish specific genes.</title>
        <authorList>
            <person name="Kim W."/>
            <person name="Song I."/>
            <person name="Jeong J.-H."/>
            <person name="Kim D."/>
            <person name="Kim S."/>
            <person name="Ryu S."/>
            <person name="Song J.Y."/>
            <person name="Lee S.K."/>
        </authorList>
    </citation>
    <scope>NUCLEOTIDE SEQUENCE [LARGE SCALE GENOMIC DNA]</scope>
    <source>
        <tissue evidence="1">Muscle</tissue>
    </source>
</reference>